<dbReference type="RefSeq" id="WP_046375623.1">
    <property type="nucleotide sequence ID" value="NZ_CP010429.1"/>
</dbReference>
<evidence type="ECO:0000256" key="1">
    <source>
        <dbReference type="SAM" id="MobiDB-lite"/>
    </source>
</evidence>
<protein>
    <submittedName>
        <fullName evidence="2">Uncharacterized protein</fullName>
    </submittedName>
</protein>
<dbReference type="STRING" id="1379870.SD10_03025"/>
<name>A0A0E3V5C2_9BACT</name>
<dbReference type="HOGENOM" id="CLU_2144252_0_0_10"/>
<dbReference type="EMBL" id="CP010429">
    <property type="protein sequence ID" value="AKD54027.1"/>
    <property type="molecule type" value="Genomic_DNA"/>
</dbReference>
<accession>A0A0E3V5C2</accession>
<evidence type="ECO:0000313" key="2">
    <source>
        <dbReference type="EMBL" id="AKD54027.1"/>
    </source>
</evidence>
<organism evidence="2 3">
    <name type="scientific">Spirosoma radiotolerans</name>
    <dbReference type="NCBI Taxonomy" id="1379870"/>
    <lineage>
        <taxon>Bacteria</taxon>
        <taxon>Pseudomonadati</taxon>
        <taxon>Bacteroidota</taxon>
        <taxon>Cytophagia</taxon>
        <taxon>Cytophagales</taxon>
        <taxon>Cytophagaceae</taxon>
        <taxon>Spirosoma</taxon>
    </lineage>
</organism>
<gene>
    <name evidence="2" type="ORF">SD10_03025</name>
</gene>
<sequence length="112" mass="12744">MNIPDQQPSQPTGASTAPVNPHVYKAQSELLKIVDSFVEQHYASYPVEAINTLLYHWLTTSTKKRSKKQLREVLSVVNFIVKVFDQCKQIEDVKRLMTQVQKDGPTSVNNTQ</sequence>
<dbReference type="KEGG" id="srd:SD10_03025"/>
<feature type="region of interest" description="Disordered" evidence="1">
    <location>
        <begin position="1"/>
        <end position="20"/>
    </location>
</feature>
<evidence type="ECO:0000313" key="3">
    <source>
        <dbReference type="Proteomes" id="UP000033054"/>
    </source>
</evidence>
<reference evidence="2 3" key="1">
    <citation type="journal article" date="2014" name="Curr. Microbiol.">
        <title>Spirosoma radiotolerans sp. nov., a gamma-radiation-resistant bacterium isolated from gamma ray-irradiated soil.</title>
        <authorList>
            <person name="Lee J.J."/>
            <person name="Srinivasan S."/>
            <person name="Lim S."/>
            <person name="Joe M."/>
            <person name="Im S."/>
            <person name="Bae S.I."/>
            <person name="Park K.R."/>
            <person name="Han J.H."/>
            <person name="Park S.H."/>
            <person name="Joo B.M."/>
            <person name="Park S.J."/>
            <person name="Kim M.K."/>
        </authorList>
    </citation>
    <scope>NUCLEOTIDE SEQUENCE [LARGE SCALE GENOMIC DNA]</scope>
    <source>
        <strain evidence="2 3">DG5A</strain>
    </source>
</reference>
<keyword evidence="3" id="KW-1185">Reference proteome</keyword>
<proteinExistence type="predicted"/>
<dbReference type="Proteomes" id="UP000033054">
    <property type="component" value="Chromosome"/>
</dbReference>
<feature type="compositionally biased region" description="Polar residues" evidence="1">
    <location>
        <begin position="1"/>
        <end position="18"/>
    </location>
</feature>
<dbReference type="AlphaFoldDB" id="A0A0E3V5C2"/>
<dbReference type="PATRIC" id="fig|1379870.5.peg.666"/>